<dbReference type="OrthoDB" id="9810270at2"/>
<dbReference type="PANTHER" id="PTHR42709">
    <property type="entry name" value="ALKALINE PHOSPHATASE LIKE PROTEIN"/>
    <property type="match status" value="1"/>
</dbReference>
<feature type="transmembrane region" description="Helical" evidence="1">
    <location>
        <begin position="100"/>
        <end position="121"/>
    </location>
</feature>
<feature type="transmembrane region" description="Helical" evidence="1">
    <location>
        <begin position="174"/>
        <end position="191"/>
    </location>
</feature>
<dbReference type="InterPro" id="IPR032816">
    <property type="entry name" value="VTT_dom"/>
</dbReference>
<keyword evidence="1" id="KW-1133">Transmembrane helix</keyword>
<proteinExistence type="predicted"/>
<evidence type="ECO:0000256" key="1">
    <source>
        <dbReference type="SAM" id="Phobius"/>
    </source>
</evidence>
<sequence length="192" mass="21943">MKLFGPLYDLVLSWSRHRHAPRYLAGMSFAESSFFPIPPDVMLMPMSLARPEKAMYFAWLTTLFSVLGGVLGYLIGMWLLEWVWPLIERVGYAPYYDVMVELFAEYGIWIILVAGFSPLPYKMFTITAGATGMALLPFIIASVIGRGARFFLVASLMKWGGVKMEPFIRKWVEWLGWAFVLVVFGFIAYKLL</sequence>
<dbReference type="RefSeq" id="WP_006460373.1">
    <property type="nucleotide sequence ID" value="NZ_CP007030.1"/>
</dbReference>
<dbReference type="EMBL" id="CP007030">
    <property type="protein sequence ID" value="AHF01306.1"/>
    <property type="molecule type" value="Genomic_DNA"/>
</dbReference>
<name>W0DWR4_9GAMM</name>
<dbReference type="PANTHER" id="PTHR42709:SF11">
    <property type="entry name" value="DEDA FAMILY PROTEIN"/>
    <property type="match status" value="1"/>
</dbReference>
<feature type="domain" description="VTT" evidence="2">
    <location>
        <begin position="54"/>
        <end position="156"/>
    </location>
</feature>
<gene>
    <name evidence="3" type="ORF">THIAE_05410</name>
</gene>
<dbReference type="InterPro" id="IPR051311">
    <property type="entry name" value="DedA_domain"/>
</dbReference>
<evidence type="ECO:0000313" key="3">
    <source>
        <dbReference type="EMBL" id="AHF01306.1"/>
    </source>
</evidence>
<evidence type="ECO:0000259" key="2">
    <source>
        <dbReference type="Pfam" id="PF09335"/>
    </source>
</evidence>
<feature type="transmembrane region" description="Helical" evidence="1">
    <location>
        <begin position="133"/>
        <end position="154"/>
    </location>
</feature>
<dbReference type="AlphaFoldDB" id="W0DWR4"/>
<dbReference type="InParanoid" id="W0DWR4"/>
<keyword evidence="1" id="KW-0472">Membrane</keyword>
<dbReference type="HOGENOM" id="CLU_098634_1_0_6"/>
<dbReference type="KEGG" id="tao:THIAE_05410"/>
<dbReference type="STRING" id="717772.THIAE_05410"/>
<dbReference type="Proteomes" id="UP000005380">
    <property type="component" value="Chromosome"/>
</dbReference>
<keyword evidence="3" id="KW-0449">Lipoprotein</keyword>
<keyword evidence="4" id="KW-1185">Reference proteome</keyword>
<accession>W0DWR4</accession>
<protein>
    <submittedName>
        <fullName evidence="3">Lipoprotein B</fullName>
    </submittedName>
</protein>
<reference evidence="3 4" key="1">
    <citation type="submission" date="2013-12" db="EMBL/GenBank/DDBJ databases">
        <authorList>
            <consortium name="DOE Joint Genome Institute"/>
            <person name="Kappler U."/>
            <person name="Huntemann M."/>
            <person name="Han J."/>
            <person name="Chen A."/>
            <person name="Kyrpides N."/>
            <person name="Mavromatis K."/>
            <person name="Markowitz V."/>
            <person name="Palaniappan K."/>
            <person name="Ivanova N."/>
            <person name="Schaumberg A."/>
            <person name="Pati A."/>
            <person name="Liolios K."/>
            <person name="Nordberg H.P."/>
            <person name="Cantor M.N."/>
            <person name="Hua S.X."/>
            <person name="Woyke T."/>
        </authorList>
    </citation>
    <scope>NUCLEOTIDE SEQUENCE [LARGE SCALE GENOMIC DNA]</scope>
    <source>
        <strain evidence="4">AL2</strain>
    </source>
</reference>
<organism evidence="3 4">
    <name type="scientific">Thiomicrospira aerophila AL3</name>
    <dbReference type="NCBI Taxonomy" id="717772"/>
    <lineage>
        <taxon>Bacteria</taxon>
        <taxon>Pseudomonadati</taxon>
        <taxon>Pseudomonadota</taxon>
        <taxon>Gammaproteobacteria</taxon>
        <taxon>Thiotrichales</taxon>
        <taxon>Piscirickettsiaceae</taxon>
        <taxon>Thiomicrospira</taxon>
    </lineage>
</organism>
<evidence type="ECO:0000313" key="4">
    <source>
        <dbReference type="Proteomes" id="UP000005380"/>
    </source>
</evidence>
<dbReference type="Pfam" id="PF09335">
    <property type="entry name" value="VTT_dom"/>
    <property type="match status" value="1"/>
</dbReference>
<dbReference type="eggNOG" id="COG1238">
    <property type="taxonomic scope" value="Bacteria"/>
</dbReference>
<dbReference type="GO" id="GO:0005886">
    <property type="term" value="C:plasma membrane"/>
    <property type="evidence" value="ECO:0007669"/>
    <property type="project" value="UniProtKB-ARBA"/>
</dbReference>
<keyword evidence="1" id="KW-0812">Transmembrane</keyword>
<feature type="transmembrane region" description="Helical" evidence="1">
    <location>
        <begin position="57"/>
        <end position="80"/>
    </location>
</feature>